<protein>
    <submittedName>
        <fullName evidence="3">PepSY domain-containing protein</fullName>
    </submittedName>
</protein>
<dbReference type="AlphaFoldDB" id="A0A5R9QB46"/>
<dbReference type="InterPro" id="IPR005625">
    <property type="entry name" value="PepSY-ass_TM"/>
</dbReference>
<comment type="caution">
    <text evidence="3">The sequence shown here is derived from an EMBL/GenBank/DDBJ whole genome shotgun (WGS) entry which is preliminary data.</text>
</comment>
<dbReference type="RefSeq" id="WP_138412334.1">
    <property type="nucleotide sequence ID" value="NZ_QLAG01000023.1"/>
</dbReference>
<sequence>MTEPRMTSTPAARGASATSAGRAAQATSPLGALLLRLHFYIGLFVGPFLLVAALSGILYALTPQLEDRLYATELYVDSSGPALPLARQIDAAREVVGPDARLGAVRPAPMPGTTTRVMFRFEGVGHRAIFIDPATAEVRGDLPVYGTSGVLPLRTWLDLLHRELHLGEAGRLYSELAASWLWVAALGGLAVWLVRRGRLNSPMRRWHGRIGLSLLIGLLFFSATGLTWSKWAGGNIGVLRAHYGWSTPSVNTALAPATEVTPVPHDEHAHHHPGAADTPPATSLDPAHFDAVLAAARAAGIEAGKVEIVPSADPGKAWTVTEIDRSWPTRVDAVAIDPGTLAVIDQARFADYPLAAKLTRWGIDAHMGALFGLPNQLLLVLFAGGLVAMVIWGYLMWWQRRPVRSATTAGPWRTLRRLSLPAQMGVAAGALVLGLALPVLGASLLLFLALDALLHAASRARAAQRA</sequence>
<evidence type="ECO:0000256" key="2">
    <source>
        <dbReference type="SAM" id="Phobius"/>
    </source>
</evidence>
<keyword evidence="2" id="KW-1133">Transmembrane helix</keyword>
<feature type="transmembrane region" description="Helical" evidence="2">
    <location>
        <begin position="206"/>
        <end position="228"/>
    </location>
</feature>
<feature type="region of interest" description="Disordered" evidence="1">
    <location>
        <begin position="1"/>
        <end position="20"/>
    </location>
</feature>
<keyword evidence="2" id="KW-0472">Membrane</keyword>
<name>A0A5R9QB46_9GAMM</name>
<keyword evidence="4" id="KW-1185">Reference proteome</keyword>
<dbReference type="PANTHER" id="PTHR34219:SF1">
    <property type="entry name" value="PEPSY DOMAIN-CONTAINING PROTEIN"/>
    <property type="match status" value="1"/>
</dbReference>
<dbReference type="Pfam" id="PF03929">
    <property type="entry name" value="PepSY_TM"/>
    <property type="match status" value="1"/>
</dbReference>
<feature type="transmembrane region" description="Helical" evidence="2">
    <location>
        <begin position="39"/>
        <end position="61"/>
    </location>
</feature>
<feature type="transmembrane region" description="Helical" evidence="2">
    <location>
        <begin position="426"/>
        <end position="450"/>
    </location>
</feature>
<feature type="transmembrane region" description="Helical" evidence="2">
    <location>
        <begin position="176"/>
        <end position="194"/>
    </location>
</feature>
<feature type="transmembrane region" description="Helical" evidence="2">
    <location>
        <begin position="377"/>
        <end position="397"/>
    </location>
</feature>
<accession>A0A5R9QB46</accession>
<dbReference type="EMBL" id="QLAG01000023">
    <property type="protein sequence ID" value="TLX62321.1"/>
    <property type="molecule type" value="Genomic_DNA"/>
</dbReference>
<evidence type="ECO:0000313" key="4">
    <source>
        <dbReference type="Proteomes" id="UP000306753"/>
    </source>
</evidence>
<keyword evidence="2" id="KW-0812">Transmembrane</keyword>
<feature type="compositionally biased region" description="Low complexity" evidence="1">
    <location>
        <begin position="7"/>
        <end position="20"/>
    </location>
</feature>
<evidence type="ECO:0000256" key="1">
    <source>
        <dbReference type="SAM" id="MobiDB-lite"/>
    </source>
</evidence>
<evidence type="ECO:0000313" key="3">
    <source>
        <dbReference type="EMBL" id="TLX62321.1"/>
    </source>
</evidence>
<dbReference type="Proteomes" id="UP000306753">
    <property type="component" value="Unassembled WGS sequence"/>
</dbReference>
<organism evidence="3 4">
    <name type="scientific">Stutzerimonas nosocomialis</name>
    <dbReference type="NCBI Taxonomy" id="1056496"/>
    <lineage>
        <taxon>Bacteria</taxon>
        <taxon>Pseudomonadati</taxon>
        <taxon>Pseudomonadota</taxon>
        <taxon>Gammaproteobacteria</taxon>
        <taxon>Pseudomonadales</taxon>
        <taxon>Pseudomonadaceae</taxon>
        <taxon>Stutzerimonas</taxon>
    </lineage>
</organism>
<dbReference type="PANTHER" id="PTHR34219">
    <property type="entry name" value="IRON-REGULATED INNER MEMBRANE PROTEIN-RELATED"/>
    <property type="match status" value="1"/>
</dbReference>
<gene>
    <name evidence="3" type="ORF">DN820_16695</name>
</gene>
<proteinExistence type="predicted"/>
<reference evidence="3 4" key="1">
    <citation type="journal article" date="2017" name="Eur. J. Clin. Microbiol. Infect. Dis.">
        <title>Uncommonly isolated clinical Pseudomonas: identification and phylogenetic assignation.</title>
        <authorList>
            <person name="Mulet M."/>
            <person name="Gomila M."/>
            <person name="Ramirez A."/>
            <person name="Cardew S."/>
            <person name="Moore E.R."/>
            <person name="Lalucat J."/>
            <person name="Garcia-Valdes E."/>
        </authorList>
    </citation>
    <scope>NUCLEOTIDE SEQUENCE [LARGE SCALE GENOMIC DNA]</scope>
    <source>
        <strain evidence="3 4">SD129</strain>
    </source>
</reference>